<keyword evidence="3" id="KW-1133">Transmembrane helix</keyword>
<dbReference type="PROSITE" id="PS50835">
    <property type="entry name" value="IG_LIKE"/>
    <property type="match status" value="1"/>
</dbReference>
<protein>
    <recommendedName>
        <fullName evidence="6">Ig-like domain-containing protein</fullName>
    </recommendedName>
</protein>
<evidence type="ECO:0000256" key="2">
    <source>
        <dbReference type="ARBA" id="ARBA00022692"/>
    </source>
</evidence>
<evidence type="ECO:0000313" key="7">
    <source>
        <dbReference type="EMBL" id="KAJ8332932.1"/>
    </source>
</evidence>
<reference evidence="7" key="1">
    <citation type="journal article" date="2023" name="Science">
        <title>Genome structures resolve the early diversification of teleost fishes.</title>
        <authorList>
            <person name="Parey E."/>
            <person name="Louis A."/>
            <person name="Montfort J."/>
            <person name="Bouchez O."/>
            <person name="Roques C."/>
            <person name="Iampietro C."/>
            <person name="Lluch J."/>
            <person name="Castinel A."/>
            <person name="Donnadieu C."/>
            <person name="Desvignes T."/>
            <person name="Floi Bucao C."/>
            <person name="Jouanno E."/>
            <person name="Wen M."/>
            <person name="Mejri S."/>
            <person name="Dirks R."/>
            <person name="Jansen H."/>
            <person name="Henkel C."/>
            <person name="Chen W.J."/>
            <person name="Zahm M."/>
            <person name="Cabau C."/>
            <person name="Klopp C."/>
            <person name="Thompson A.W."/>
            <person name="Robinson-Rechavi M."/>
            <person name="Braasch I."/>
            <person name="Lecointre G."/>
            <person name="Bobe J."/>
            <person name="Postlethwait J.H."/>
            <person name="Berthelot C."/>
            <person name="Roest Crollius H."/>
            <person name="Guiguen Y."/>
        </authorList>
    </citation>
    <scope>NUCLEOTIDE SEQUENCE</scope>
    <source>
        <strain evidence="7">WJC10195</strain>
    </source>
</reference>
<keyword evidence="2" id="KW-0812">Transmembrane</keyword>
<organism evidence="7 8">
    <name type="scientific">Synaphobranchus kaupii</name>
    <name type="common">Kaup's arrowtooth eel</name>
    <dbReference type="NCBI Taxonomy" id="118154"/>
    <lineage>
        <taxon>Eukaryota</taxon>
        <taxon>Metazoa</taxon>
        <taxon>Chordata</taxon>
        <taxon>Craniata</taxon>
        <taxon>Vertebrata</taxon>
        <taxon>Euteleostomi</taxon>
        <taxon>Actinopterygii</taxon>
        <taxon>Neopterygii</taxon>
        <taxon>Teleostei</taxon>
        <taxon>Anguilliformes</taxon>
        <taxon>Synaphobranchidae</taxon>
        <taxon>Synaphobranchus</taxon>
    </lineage>
</organism>
<dbReference type="Gene3D" id="2.60.40.10">
    <property type="entry name" value="Immunoglobulins"/>
    <property type="match status" value="3"/>
</dbReference>
<dbReference type="Proteomes" id="UP001152622">
    <property type="component" value="Chromosome 24"/>
</dbReference>
<dbReference type="InterPro" id="IPR036179">
    <property type="entry name" value="Ig-like_dom_sf"/>
</dbReference>
<keyword evidence="5" id="KW-0732">Signal</keyword>
<feature type="chain" id="PRO_5040248756" description="Ig-like domain-containing protein" evidence="5">
    <location>
        <begin position="18"/>
        <end position="370"/>
    </location>
</feature>
<comment type="subcellular location">
    <subcellularLocation>
        <location evidence="1">Membrane</location>
        <topology evidence="1">Single-pass membrane protein</topology>
    </subcellularLocation>
</comment>
<feature type="signal peptide" evidence="5">
    <location>
        <begin position="1"/>
        <end position="17"/>
    </location>
</feature>
<dbReference type="GO" id="GO:0033691">
    <property type="term" value="F:sialic acid binding"/>
    <property type="evidence" value="ECO:0007669"/>
    <property type="project" value="TreeGrafter"/>
</dbReference>
<feature type="domain" description="Ig-like" evidence="6">
    <location>
        <begin position="302"/>
        <end position="357"/>
    </location>
</feature>
<evidence type="ECO:0000256" key="3">
    <source>
        <dbReference type="ARBA" id="ARBA00022989"/>
    </source>
</evidence>
<accession>A0A9Q1E686</accession>
<keyword evidence="4" id="KW-0472">Membrane</keyword>
<gene>
    <name evidence="7" type="ORF">SKAU_G00418280</name>
</gene>
<sequence>MLRLLILCLVLTARVTSQEGENEASGDNDDDEPETLDIKIVPSNNVELGLESPDTGIEDEDVSAQWNVWMPRDISTMTNSCVVIPCTFMYPGGSAAVPGRPRDLSRTDIVHESYKGRTKLLGELQQRNCTLRISNVGTEHSGRYYFRADLGGANIFTYPDFSELKGLEARWCEWAFRLRPIGWETMRTRFSSWKWLRVAYQPNIDVPEEIVSNENLELTCYAPDNCPVREPPKSPGCTRSTCPTPQFSTDYLEESNTAVLSNTLTFVPRPMHNGMMLGCRVHFPNTSFSYERLITLDVKYSPRSVWVNVTQEVMEDSTVTLFCEVDSNPVPRISWFFGEEEQLSETALNATLVLDGVGATAGRLIHLRGR</sequence>
<dbReference type="InterPro" id="IPR051036">
    <property type="entry name" value="SIGLEC"/>
</dbReference>
<dbReference type="AlphaFoldDB" id="A0A9Q1E686"/>
<dbReference type="GO" id="GO:0007155">
    <property type="term" value="P:cell adhesion"/>
    <property type="evidence" value="ECO:0007669"/>
    <property type="project" value="TreeGrafter"/>
</dbReference>
<dbReference type="EMBL" id="JAINUF010000024">
    <property type="protein sequence ID" value="KAJ8332932.1"/>
    <property type="molecule type" value="Genomic_DNA"/>
</dbReference>
<dbReference type="SUPFAM" id="SSF48726">
    <property type="entry name" value="Immunoglobulin"/>
    <property type="match status" value="3"/>
</dbReference>
<keyword evidence="8" id="KW-1185">Reference proteome</keyword>
<dbReference type="InterPro" id="IPR007110">
    <property type="entry name" value="Ig-like_dom"/>
</dbReference>
<evidence type="ECO:0000259" key="6">
    <source>
        <dbReference type="PROSITE" id="PS50835"/>
    </source>
</evidence>
<dbReference type="OrthoDB" id="10012075at2759"/>
<dbReference type="PANTHER" id="PTHR12035:SF107">
    <property type="entry name" value="MYELIN-ASSOCIATED GLYCOPROTEIN"/>
    <property type="match status" value="1"/>
</dbReference>
<proteinExistence type="predicted"/>
<evidence type="ECO:0000256" key="5">
    <source>
        <dbReference type="SAM" id="SignalP"/>
    </source>
</evidence>
<evidence type="ECO:0000256" key="1">
    <source>
        <dbReference type="ARBA" id="ARBA00004167"/>
    </source>
</evidence>
<evidence type="ECO:0000256" key="4">
    <source>
        <dbReference type="ARBA" id="ARBA00023136"/>
    </source>
</evidence>
<dbReference type="GO" id="GO:0005886">
    <property type="term" value="C:plasma membrane"/>
    <property type="evidence" value="ECO:0007669"/>
    <property type="project" value="TreeGrafter"/>
</dbReference>
<name>A0A9Q1E686_SYNKA</name>
<dbReference type="InterPro" id="IPR013783">
    <property type="entry name" value="Ig-like_fold"/>
</dbReference>
<dbReference type="PANTHER" id="PTHR12035">
    <property type="entry name" value="SIALIC ACID BINDING IMMUNOGLOBULIN-LIKE LECTIN"/>
    <property type="match status" value="1"/>
</dbReference>
<comment type="caution">
    <text evidence="7">The sequence shown here is derived from an EMBL/GenBank/DDBJ whole genome shotgun (WGS) entry which is preliminary data.</text>
</comment>
<evidence type="ECO:0000313" key="8">
    <source>
        <dbReference type="Proteomes" id="UP001152622"/>
    </source>
</evidence>